<dbReference type="InterPro" id="IPR029058">
    <property type="entry name" value="AB_hydrolase_fold"/>
</dbReference>
<comment type="caution">
    <text evidence="7">The sequence shown here is derived from an EMBL/GenBank/DDBJ whole genome shotgun (WGS) entry which is preliminary data.</text>
</comment>
<evidence type="ECO:0000256" key="3">
    <source>
        <dbReference type="ARBA" id="ARBA00023098"/>
    </source>
</evidence>
<evidence type="ECO:0000256" key="2">
    <source>
        <dbReference type="ARBA" id="ARBA00022963"/>
    </source>
</evidence>
<organism evidence="7 8">
    <name type="scientific">Sclerotinia borealis (strain F-4128)</name>
    <dbReference type="NCBI Taxonomy" id="1432307"/>
    <lineage>
        <taxon>Eukaryota</taxon>
        <taxon>Fungi</taxon>
        <taxon>Dikarya</taxon>
        <taxon>Ascomycota</taxon>
        <taxon>Pezizomycotina</taxon>
        <taxon>Leotiomycetes</taxon>
        <taxon>Helotiales</taxon>
        <taxon>Sclerotiniaceae</taxon>
        <taxon>Sclerotinia</taxon>
    </lineage>
</organism>
<dbReference type="PANTHER" id="PTHR10272:SF7">
    <property type="entry name" value="PHOSPHOLIPASE-RELATED"/>
    <property type="match status" value="1"/>
</dbReference>
<evidence type="ECO:0000256" key="1">
    <source>
        <dbReference type="ARBA" id="ARBA00022801"/>
    </source>
</evidence>
<dbReference type="STRING" id="1432307.W9CE47"/>
<dbReference type="GO" id="GO:0003847">
    <property type="term" value="F:1-alkyl-2-acetylglycerophosphocholine esterase activity"/>
    <property type="evidence" value="ECO:0007669"/>
    <property type="project" value="UniProtKB-UniRule"/>
</dbReference>
<dbReference type="PIRSF" id="PIRSF018169">
    <property type="entry name" value="PAF_acetylhydrolase"/>
    <property type="match status" value="1"/>
</dbReference>
<evidence type="ECO:0000256" key="6">
    <source>
        <dbReference type="SAM" id="MobiDB-lite"/>
    </source>
</evidence>
<protein>
    <recommendedName>
        <fullName evidence="4">Putative phospholipase</fullName>
        <ecNumber evidence="4">3.1.1.47</ecNumber>
    </recommendedName>
</protein>
<evidence type="ECO:0000313" key="8">
    <source>
        <dbReference type="Proteomes" id="UP000019487"/>
    </source>
</evidence>
<dbReference type="Gene3D" id="3.40.50.1820">
    <property type="entry name" value="alpha/beta hydrolase"/>
    <property type="match status" value="1"/>
</dbReference>
<accession>W9CE47</accession>
<keyword evidence="3 4" id="KW-0443">Lipid metabolism</keyword>
<dbReference type="EC" id="3.1.1.47" evidence="4"/>
<evidence type="ECO:0000256" key="4">
    <source>
        <dbReference type="PIRNR" id="PIRNR018169"/>
    </source>
</evidence>
<proteinExistence type="inferred from homology"/>
<dbReference type="AlphaFoldDB" id="W9CE47"/>
<dbReference type="Proteomes" id="UP000019487">
    <property type="component" value="Unassembled WGS sequence"/>
</dbReference>
<comment type="similarity">
    <text evidence="4">Belongs to the serine esterase family.</text>
</comment>
<evidence type="ECO:0000313" key="7">
    <source>
        <dbReference type="EMBL" id="ESZ94128.1"/>
    </source>
</evidence>
<gene>
    <name evidence="7" type="ORF">SBOR_5482</name>
</gene>
<dbReference type="EMBL" id="AYSA01000266">
    <property type="protein sequence ID" value="ESZ94128.1"/>
    <property type="molecule type" value="Genomic_DNA"/>
</dbReference>
<sequence length="577" mass="62969">MASYLSRLSPIPGFPEYTGPYKVGTIDVEIPISELDSPAKAPSNAGNIPTIQYRIFYPCEAESKHKGKSVHWIPAPQRDYISAYSRFLGAGSTLAEVISYFPRLLHYVTIPVRKDAPLLQPITSNHRWPVMIFSHGLGGSRNAYSHIVGSVASHGMIVIAPEHRDGSTPISYIREPFSDASAIGKERHFKKHAKSTIEYVKLSHTPSPEVEDGRNAQLKIRLWEMGLIHESLLKLDEGKKLTNLNTSSTSLSVFKNQMHIHEPGKITFAGHSFGAATVVQFVKSVFYAPESSSASKSYKPVYEPSPKSSICSQITPNNPIILLDCWCFPLRSQATRWLWDRPLPSYASSGPGGSAILAVESQAFYKWTEHFNATKRLLSADPSSHHPSSNGTSEPHFYYPTSSAHLSQSDFGVLFPWVTKKVFAAEEPERIMRLNVRAMMQLLRKRGVEVSQTCKEDLELEGDGDEVETNDDKKIFGKDGGIRGWNWLSISGSEAGAGTGVGARVDEGEESEIADKKLDGKQVEVGTGGEGEEEGEGGRGRVGGDGKIGKPMGVVPTEVVMENEIGVGVGASAGSKL</sequence>
<feature type="compositionally biased region" description="Basic and acidic residues" evidence="6">
    <location>
        <begin position="513"/>
        <end position="522"/>
    </location>
</feature>
<keyword evidence="1 4" id="KW-0378">Hydrolase</keyword>
<comment type="catalytic activity">
    <reaction evidence="4">
        <text>a 1-O-alkyl-2-acetyl-sn-glycero-3-phosphocholine + H2O = a 1-O-alkyl-sn-glycero-3-phosphocholine + acetate + H(+)</text>
        <dbReference type="Rhea" id="RHEA:17777"/>
        <dbReference type="ChEBI" id="CHEBI:15377"/>
        <dbReference type="ChEBI" id="CHEBI:15378"/>
        <dbReference type="ChEBI" id="CHEBI:30089"/>
        <dbReference type="ChEBI" id="CHEBI:30909"/>
        <dbReference type="ChEBI" id="CHEBI:36707"/>
        <dbReference type="EC" id="3.1.1.47"/>
    </reaction>
</comment>
<dbReference type="InterPro" id="IPR016715">
    <property type="entry name" value="PAF_acetylhydro_eukaryote"/>
</dbReference>
<dbReference type="PANTHER" id="PTHR10272">
    <property type="entry name" value="PLATELET-ACTIVATING FACTOR ACETYLHYDROLASE"/>
    <property type="match status" value="1"/>
</dbReference>
<feature type="active site" description="Nucleophile" evidence="5">
    <location>
        <position position="272"/>
    </location>
</feature>
<dbReference type="Pfam" id="PF03403">
    <property type="entry name" value="PAF-AH_p_II"/>
    <property type="match status" value="1"/>
</dbReference>
<name>W9CE47_SCLBF</name>
<dbReference type="GO" id="GO:0016042">
    <property type="term" value="P:lipid catabolic process"/>
    <property type="evidence" value="ECO:0007669"/>
    <property type="project" value="UniProtKB-KW"/>
</dbReference>
<dbReference type="SUPFAM" id="SSF53474">
    <property type="entry name" value="alpha/beta-Hydrolases"/>
    <property type="match status" value="1"/>
</dbReference>
<dbReference type="OrthoDB" id="2363873at2759"/>
<feature type="active site" description="Charge relay system" evidence="5">
    <location>
        <position position="324"/>
    </location>
</feature>
<evidence type="ECO:0000256" key="5">
    <source>
        <dbReference type="PIRSR" id="PIRSR018169-1"/>
    </source>
</evidence>
<keyword evidence="8" id="KW-1185">Reference proteome</keyword>
<feature type="active site" description="Charge relay system" evidence="5">
    <location>
        <position position="405"/>
    </location>
</feature>
<reference evidence="7 8" key="1">
    <citation type="journal article" date="2014" name="Genome Announc.">
        <title>Draft genome sequence of Sclerotinia borealis, a psychrophilic plant pathogenic fungus.</title>
        <authorList>
            <person name="Mardanov A.V."/>
            <person name="Beletsky A.V."/>
            <person name="Kadnikov V.V."/>
            <person name="Ignatov A.N."/>
            <person name="Ravin N.V."/>
        </authorList>
    </citation>
    <scope>NUCLEOTIDE SEQUENCE [LARGE SCALE GENOMIC DNA]</scope>
    <source>
        <strain evidence="8">F-4157</strain>
    </source>
</reference>
<feature type="compositionally biased region" description="Basic and acidic residues" evidence="6">
    <location>
        <begin position="536"/>
        <end position="548"/>
    </location>
</feature>
<feature type="region of interest" description="Disordered" evidence="6">
    <location>
        <begin position="510"/>
        <end position="550"/>
    </location>
</feature>
<dbReference type="HOGENOM" id="CLU_024458_0_0_1"/>
<keyword evidence="2 4" id="KW-0442">Lipid degradation</keyword>